<evidence type="ECO:0000313" key="5">
    <source>
        <dbReference type="EMBL" id="MDF0589735.1"/>
    </source>
</evidence>
<dbReference type="Gene3D" id="3.40.1080.20">
    <property type="entry name" value="Acetyl-CoA hydrolase/transferase C-terminal domain"/>
    <property type="match status" value="1"/>
</dbReference>
<dbReference type="InterPro" id="IPR038460">
    <property type="entry name" value="AcetylCoA_hyd_C_sf"/>
</dbReference>
<gene>
    <name evidence="5" type="ORF">P0O15_00890</name>
</gene>
<evidence type="ECO:0000256" key="3">
    <source>
        <dbReference type="SAM" id="MobiDB-lite"/>
    </source>
</evidence>
<organism evidence="5 6">
    <name type="scientific">Candidatus Methanocrinis natronophilus</name>
    <dbReference type="NCBI Taxonomy" id="3033396"/>
    <lineage>
        <taxon>Archaea</taxon>
        <taxon>Methanobacteriati</taxon>
        <taxon>Methanobacteriota</taxon>
        <taxon>Stenosarchaea group</taxon>
        <taxon>Methanomicrobia</taxon>
        <taxon>Methanotrichales</taxon>
        <taxon>Methanotrichaceae</taxon>
        <taxon>Methanocrinis</taxon>
    </lineage>
</organism>
<dbReference type="SUPFAM" id="SSF55729">
    <property type="entry name" value="Acyl-CoA N-acyltransferases (Nat)"/>
    <property type="match status" value="1"/>
</dbReference>
<dbReference type="InterPro" id="IPR003702">
    <property type="entry name" value="ActCoA_hydro_N"/>
</dbReference>
<dbReference type="Pfam" id="PF13336">
    <property type="entry name" value="AcetylCoA_hyd_C"/>
    <property type="match status" value="1"/>
</dbReference>
<dbReference type="Pfam" id="PF00583">
    <property type="entry name" value="Acetyltransf_1"/>
    <property type="match status" value="1"/>
</dbReference>
<evidence type="ECO:0000313" key="6">
    <source>
        <dbReference type="Proteomes" id="UP001220010"/>
    </source>
</evidence>
<dbReference type="SUPFAM" id="SSF100950">
    <property type="entry name" value="NagB/RpiA/CoA transferase-like"/>
    <property type="match status" value="2"/>
</dbReference>
<proteinExistence type="inferred from homology"/>
<dbReference type="InterPro" id="IPR000182">
    <property type="entry name" value="GNAT_dom"/>
</dbReference>
<keyword evidence="2 5" id="KW-0808">Transferase</keyword>
<evidence type="ECO:0000256" key="2">
    <source>
        <dbReference type="ARBA" id="ARBA00022679"/>
    </source>
</evidence>
<dbReference type="InterPro" id="IPR037171">
    <property type="entry name" value="NagB/RpiA_transferase-like"/>
</dbReference>
<evidence type="ECO:0000256" key="1">
    <source>
        <dbReference type="ARBA" id="ARBA00009632"/>
    </source>
</evidence>
<comment type="caution">
    <text evidence="5">The sequence shown here is derived from an EMBL/GenBank/DDBJ whole genome shotgun (WGS) entry which is preliminary data.</text>
</comment>
<dbReference type="EMBL" id="JARFPK010000002">
    <property type="protein sequence ID" value="MDF0589735.1"/>
    <property type="molecule type" value="Genomic_DNA"/>
</dbReference>
<dbReference type="PANTHER" id="PTHR21432">
    <property type="entry name" value="ACETYL-COA HYDROLASE-RELATED"/>
    <property type="match status" value="1"/>
</dbReference>
<dbReference type="CDD" id="cd04301">
    <property type="entry name" value="NAT_SF"/>
    <property type="match status" value="1"/>
</dbReference>
<dbReference type="Proteomes" id="UP001220010">
    <property type="component" value="Unassembled WGS sequence"/>
</dbReference>
<dbReference type="GO" id="GO:0016746">
    <property type="term" value="F:acyltransferase activity"/>
    <property type="evidence" value="ECO:0007669"/>
    <property type="project" value="UniProtKB-KW"/>
</dbReference>
<feature type="region of interest" description="Disordered" evidence="3">
    <location>
        <begin position="1"/>
        <end position="20"/>
    </location>
</feature>
<dbReference type="InterPro" id="IPR026888">
    <property type="entry name" value="AcetylCoA_hyd_C"/>
</dbReference>
<comment type="similarity">
    <text evidence="1">Belongs to the acetyl-CoA hydrolase/transferase family.</text>
</comment>
<reference evidence="5 6" key="1">
    <citation type="submission" date="2023-03" db="EMBL/GenBank/DDBJ databases">
        <title>WGS of Methanotrichaceae archaeon Mx.</title>
        <authorList>
            <person name="Sorokin D.Y."/>
            <person name="Merkel A.Y."/>
        </authorList>
    </citation>
    <scope>NUCLEOTIDE SEQUENCE [LARGE SCALE GENOMIC DNA]</scope>
    <source>
        <strain evidence="5 6">Mx</strain>
    </source>
</reference>
<feature type="domain" description="N-acetyltransferase" evidence="4">
    <location>
        <begin position="475"/>
        <end position="629"/>
    </location>
</feature>
<accession>A0ABT5X4W0</accession>
<dbReference type="EC" id="2.3.1.-" evidence="5"/>
<keyword evidence="6" id="KW-1185">Reference proteome</keyword>
<dbReference type="InterPro" id="IPR046433">
    <property type="entry name" value="ActCoA_hydro"/>
</dbReference>
<evidence type="ECO:0000259" key="4">
    <source>
        <dbReference type="PROSITE" id="PS51186"/>
    </source>
</evidence>
<dbReference type="Gene3D" id="3.30.750.70">
    <property type="entry name" value="4-hydroxybutyrate coenzyme like domains"/>
    <property type="match status" value="1"/>
</dbReference>
<dbReference type="InterPro" id="IPR016181">
    <property type="entry name" value="Acyl_CoA_acyltransferase"/>
</dbReference>
<keyword evidence="5" id="KW-0012">Acyltransferase</keyword>
<dbReference type="Pfam" id="PF02550">
    <property type="entry name" value="AcetylCoA_hydro"/>
    <property type="match status" value="1"/>
</dbReference>
<dbReference type="PROSITE" id="PS51186">
    <property type="entry name" value="GNAT"/>
    <property type="match status" value="1"/>
</dbReference>
<protein>
    <submittedName>
        <fullName evidence="5">GNAT family N-acetyltransferase</fullName>
        <ecNumber evidence="5">2.3.1.-</ecNumber>
    </submittedName>
</protein>
<name>A0ABT5X4W0_9EURY</name>
<dbReference type="Gene3D" id="3.40.630.30">
    <property type="match status" value="1"/>
</dbReference>
<dbReference type="Gene3D" id="3.40.1080.10">
    <property type="entry name" value="Glutaconate Coenzyme A-transferase"/>
    <property type="match status" value="1"/>
</dbReference>
<sequence length="630" mass="69266">MGSQFEVDGEGRRRRHPDDFLSPEEADAIFGGLRSGARIFIGTACGEPQALVGALLRHIRAHEGDLFDLELLQIWGLGRTDFTDGDFGRSFRHNSLFVGEGMAAAFASLRADYTPAFPSAVPDLIRDGTIPIDLALVQTSLPDADGNLSLGISVDAVLAATEEASIVAAQANQEMPRVGGEGIVNIRDIDRVVRVDEPLLELVEPRPPPEVMDKIGRNVARIVPDGATIQVGRGGVPDAALSHLQNKKHLGLHSELFTDGAAELMRSGAIDNSKKTIDAGKAVASFSVGRRSTYDFIDENPQVEFRTIDRTCDLSVISRQRRMTALNTALEIDLTGQATAESLGGRFCGGVGGEAEFIRGAAASSGGRSILALPSTREEESASRIVPRLGRCASVTFHRCDVRYVVTEYGIADLRGKSVRDRAMSLIGISHPDIRPWLVEEAKRLSLVYQDQVYHPALYREDLEAWRATGTGLSIFLRPVRISDEPLLKEFFYSLSDRSLYRRFASARKDMPHSRIQEFVTVDLSRDVVILALIFRDGREHLIGFAQYNRNERDRLAELALVVRDDYQRQGVGTLLHSYMTDIAKKSGIAGFTAEVLEDNLPAMRLIEKMGFETVEAEGGAKEMRLIFDD</sequence>
<dbReference type="PANTHER" id="PTHR21432:SF20">
    <property type="entry name" value="ACETYL-COA HYDROLASE"/>
    <property type="match status" value="1"/>
</dbReference>